<dbReference type="RefSeq" id="WP_323208820.1">
    <property type="nucleotide sequence ID" value="NZ_JAYGHK010000047.1"/>
</dbReference>
<evidence type="ECO:0000313" key="2">
    <source>
        <dbReference type="EMBL" id="MEA5609294.1"/>
    </source>
</evidence>
<dbReference type="InterPro" id="IPR002716">
    <property type="entry name" value="PIN_dom"/>
</dbReference>
<gene>
    <name evidence="2" type="ORF">VB695_14695</name>
</gene>
<organism evidence="2 3">
    <name type="scientific">Nodularia spumigena UHCC 0060</name>
    <dbReference type="NCBI Taxonomy" id="3110300"/>
    <lineage>
        <taxon>Bacteria</taxon>
        <taxon>Bacillati</taxon>
        <taxon>Cyanobacteriota</taxon>
        <taxon>Cyanophyceae</taxon>
        <taxon>Nostocales</taxon>
        <taxon>Nodulariaceae</taxon>
        <taxon>Nodularia</taxon>
    </lineage>
</organism>
<dbReference type="InterPro" id="IPR033379">
    <property type="entry name" value="Acid_Pase_AS"/>
</dbReference>
<dbReference type="Pfam" id="PF01850">
    <property type="entry name" value="PIN"/>
    <property type="match status" value="1"/>
</dbReference>
<feature type="domain" description="PIN" evidence="1">
    <location>
        <begin position="4"/>
        <end position="129"/>
    </location>
</feature>
<keyword evidence="3" id="KW-1185">Reference proteome</keyword>
<sequence>MTRYLLDTNVVMRFCNPNDVHHDLATNAISCLLTQEDECYITAQVLVEFWVVATRPVEVNGLGWTVEQTRSTIDQLLDRFQLLEESAQIFPTWLSVVTTNKVMGKRTHDARIIAVMLAHGITHILTFNPSDFRLMPDIIIVRPQELVPQGGSQKSKVKSQKAYKMGFSGILNGLFIYAVLY</sequence>
<protein>
    <submittedName>
        <fullName evidence="2">Type II toxin-antitoxin system VapC family toxin</fullName>
    </submittedName>
</protein>
<name>A0ABU5UU24_NODSP</name>
<dbReference type="EMBL" id="JAYGHK010000047">
    <property type="protein sequence ID" value="MEA5609294.1"/>
    <property type="molecule type" value="Genomic_DNA"/>
</dbReference>
<reference evidence="2 3" key="1">
    <citation type="submission" date="2023-12" db="EMBL/GenBank/DDBJ databases">
        <title>Baltic Sea Cyanobacteria.</title>
        <authorList>
            <person name="Delbaje E."/>
            <person name="Fewer D.P."/>
            <person name="Shishido T.K."/>
        </authorList>
    </citation>
    <scope>NUCLEOTIDE SEQUENCE [LARGE SCALE GENOMIC DNA]</scope>
    <source>
        <strain evidence="2 3">UHCC 0060</strain>
    </source>
</reference>
<dbReference type="Proteomes" id="UP001303285">
    <property type="component" value="Unassembled WGS sequence"/>
</dbReference>
<accession>A0ABU5UU24</accession>
<dbReference type="SUPFAM" id="SSF88723">
    <property type="entry name" value="PIN domain-like"/>
    <property type="match status" value="1"/>
</dbReference>
<dbReference type="PROSITE" id="PS00778">
    <property type="entry name" value="HIS_ACID_PHOSPHAT_2"/>
    <property type="match status" value="1"/>
</dbReference>
<dbReference type="Gene3D" id="3.40.50.1010">
    <property type="entry name" value="5'-nuclease"/>
    <property type="match status" value="1"/>
</dbReference>
<evidence type="ECO:0000259" key="1">
    <source>
        <dbReference type="Pfam" id="PF01850"/>
    </source>
</evidence>
<dbReference type="InterPro" id="IPR029060">
    <property type="entry name" value="PIN-like_dom_sf"/>
</dbReference>
<comment type="caution">
    <text evidence="2">The sequence shown here is derived from an EMBL/GenBank/DDBJ whole genome shotgun (WGS) entry which is preliminary data.</text>
</comment>
<evidence type="ECO:0000313" key="3">
    <source>
        <dbReference type="Proteomes" id="UP001303285"/>
    </source>
</evidence>
<dbReference type="CDD" id="cd09854">
    <property type="entry name" value="PIN_VapC-like"/>
    <property type="match status" value="1"/>
</dbReference>
<proteinExistence type="predicted"/>